<dbReference type="Proteomes" id="UP000265801">
    <property type="component" value="Unassembled WGS sequence"/>
</dbReference>
<dbReference type="RefSeq" id="WP_119548472.1">
    <property type="nucleotide sequence ID" value="NZ_QXIR01000026.1"/>
</dbReference>
<proteinExistence type="predicted"/>
<evidence type="ECO:0000313" key="1">
    <source>
        <dbReference type="EMBL" id="RIW30388.1"/>
    </source>
</evidence>
<reference evidence="1 2" key="1">
    <citation type="submission" date="2018-09" db="EMBL/GenBank/DDBJ databases">
        <title>Bacillus saliacetes sp. nov., isolated from Thai shrimp paste (Ka-pi).</title>
        <authorList>
            <person name="Daroonpunt R."/>
            <person name="Tanasupawat S."/>
            <person name="Yiamsombut S."/>
        </authorList>
    </citation>
    <scope>NUCLEOTIDE SEQUENCE [LARGE SCALE GENOMIC DNA]</scope>
    <source>
        <strain evidence="1 2">SKP7-4</strain>
    </source>
</reference>
<protein>
    <submittedName>
        <fullName evidence="1">Uncharacterized protein</fullName>
    </submittedName>
</protein>
<organism evidence="1 2">
    <name type="scientific">Bacillus salacetis</name>
    <dbReference type="NCBI Taxonomy" id="2315464"/>
    <lineage>
        <taxon>Bacteria</taxon>
        <taxon>Bacillati</taxon>
        <taxon>Bacillota</taxon>
        <taxon>Bacilli</taxon>
        <taxon>Bacillales</taxon>
        <taxon>Bacillaceae</taxon>
        <taxon>Bacillus</taxon>
    </lineage>
</organism>
<evidence type="ECO:0000313" key="2">
    <source>
        <dbReference type="Proteomes" id="UP000265801"/>
    </source>
</evidence>
<sequence length="178" mass="20395">MGQPETDSKLDIYGTVIKNNYEHAYFATINENEDYVFVEAGENYEQERVYYISFDGDQIFSFDKLTGNVSWLNRNKQIQIKCKNAIGAHRYSEHNIIIVVNQNGISATKLNGYALDGTLLFEKDSSDGFDFVYLTTFRSSPYIVYDGGKANADSFGRSWWNFSIDPRSGKLNKEHLAY</sequence>
<dbReference type="OrthoDB" id="2886591at2"/>
<comment type="caution">
    <text evidence="1">The sequence shown here is derived from an EMBL/GenBank/DDBJ whole genome shotgun (WGS) entry which is preliminary data.</text>
</comment>
<dbReference type="AlphaFoldDB" id="A0A3A1QT34"/>
<dbReference type="EMBL" id="QXIR01000026">
    <property type="protein sequence ID" value="RIW30388.1"/>
    <property type="molecule type" value="Genomic_DNA"/>
</dbReference>
<name>A0A3A1QT34_9BACI</name>
<keyword evidence="2" id="KW-1185">Reference proteome</keyword>
<gene>
    <name evidence="1" type="ORF">D3H55_16755</name>
</gene>
<accession>A0A3A1QT34</accession>